<evidence type="ECO:0000313" key="2">
    <source>
        <dbReference type="Proteomes" id="UP001497680"/>
    </source>
</evidence>
<gene>
    <name evidence="1" type="ORF">F4821DRAFT_236849</name>
</gene>
<evidence type="ECO:0000313" key="1">
    <source>
        <dbReference type="EMBL" id="KAI6087294.1"/>
    </source>
</evidence>
<dbReference type="Proteomes" id="UP001497680">
    <property type="component" value="Unassembled WGS sequence"/>
</dbReference>
<reference evidence="1 2" key="1">
    <citation type="journal article" date="2022" name="New Phytol.">
        <title>Ecological generalism drives hyperdiversity of secondary metabolite gene clusters in xylarialean endophytes.</title>
        <authorList>
            <person name="Franco M.E.E."/>
            <person name="Wisecaver J.H."/>
            <person name="Arnold A.E."/>
            <person name="Ju Y.M."/>
            <person name="Slot J.C."/>
            <person name="Ahrendt S."/>
            <person name="Moore L.P."/>
            <person name="Eastman K.E."/>
            <person name="Scott K."/>
            <person name="Konkel Z."/>
            <person name="Mondo S.J."/>
            <person name="Kuo A."/>
            <person name="Hayes R.D."/>
            <person name="Haridas S."/>
            <person name="Andreopoulos B."/>
            <person name="Riley R."/>
            <person name="LaButti K."/>
            <person name="Pangilinan J."/>
            <person name="Lipzen A."/>
            <person name="Amirebrahimi M."/>
            <person name="Yan J."/>
            <person name="Adam C."/>
            <person name="Keymanesh K."/>
            <person name="Ng V."/>
            <person name="Louie K."/>
            <person name="Northen T."/>
            <person name="Drula E."/>
            <person name="Henrissat B."/>
            <person name="Hsieh H.M."/>
            <person name="Youens-Clark K."/>
            <person name="Lutzoni F."/>
            <person name="Miadlikowska J."/>
            <person name="Eastwood D.C."/>
            <person name="Hamelin R.C."/>
            <person name="Grigoriev I.V."/>
            <person name="U'Ren J.M."/>
        </authorList>
    </citation>
    <scope>NUCLEOTIDE SEQUENCE [LARGE SCALE GENOMIC DNA]</scope>
    <source>
        <strain evidence="1 2">ER1909</strain>
    </source>
</reference>
<protein>
    <submittedName>
        <fullName evidence="1">Uncharacterized protein</fullName>
    </submittedName>
</protein>
<comment type="caution">
    <text evidence="1">The sequence shown here is derived from an EMBL/GenBank/DDBJ whole genome shotgun (WGS) entry which is preliminary data.</text>
</comment>
<keyword evidence="2" id="KW-1185">Reference proteome</keyword>
<organism evidence="1 2">
    <name type="scientific">Hypoxylon rubiginosum</name>
    <dbReference type="NCBI Taxonomy" id="110542"/>
    <lineage>
        <taxon>Eukaryota</taxon>
        <taxon>Fungi</taxon>
        <taxon>Dikarya</taxon>
        <taxon>Ascomycota</taxon>
        <taxon>Pezizomycotina</taxon>
        <taxon>Sordariomycetes</taxon>
        <taxon>Xylariomycetidae</taxon>
        <taxon>Xylariales</taxon>
        <taxon>Hypoxylaceae</taxon>
        <taxon>Hypoxylon</taxon>
    </lineage>
</organism>
<proteinExistence type="predicted"/>
<accession>A0ACC0D3G8</accession>
<sequence length="384" mass="44056">MTGLPIADVEERLYAWADEVWVPVEYRRRKLLAESRIKKLRIARFLRHHPEKKVEEVFEEFLNTEAEKTNATTSPSTHKSTTLADIDPLPRTQTDAVKPKPQVSFIFNPKQPMTKPFRLYNRTISNGARLAHPAESEVLERRAVFREDATPRSQVQTTANAPQRGIGETQLPERTPMFTTTQKLLTITRDMPSKVQGSLPGYDTRVFSPKEGKISGEFIRNLVRQDDPDHIKKLILAIDEALPDIGKWATAMLIKRDVQQFRAMSRLGFYKALTRGQTYSQKQEAWDKWRPNIIQYHALRAYYLVYPPGNPAGLTELTLAKAAELFDNNLSINTVLEGIRQLTDPQIKEDVFIQFYPEYVNLGTKKRGADEDGGEGKRKRLHQE</sequence>
<name>A0ACC0D3G8_9PEZI</name>
<dbReference type="EMBL" id="MU394309">
    <property type="protein sequence ID" value="KAI6087294.1"/>
    <property type="molecule type" value="Genomic_DNA"/>
</dbReference>